<dbReference type="PROSITE" id="PS50088">
    <property type="entry name" value="ANK_REPEAT"/>
    <property type="match status" value="5"/>
</dbReference>
<dbReference type="InterPro" id="IPR050663">
    <property type="entry name" value="Ankyrin-SOCS_Box"/>
</dbReference>
<gene>
    <name evidence="5" type="ORF">AAEO56_02020</name>
</gene>
<comment type="caution">
    <text evidence="5">The sequence shown here is derived from an EMBL/GenBank/DDBJ whole genome shotgun (WGS) entry which is preliminary data.</text>
</comment>
<dbReference type="SMART" id="SM00248">
    <property type="entry name" value="ANK"/>
    <property type="match status" value="9"/>
</dbReference>
<accession>A0ABU9HSR3</accession>
<feature type="repeat" description="ANK" evidence="3">
    <location>
        <begin position="416"/>
        <end position="448"/>
    </location>
</feature>
<keyword evidence="6" id="KW-1185">Reference proteome</keyword>
<evidence type="ECO:0000256" key="1">
    <source>
        <dbReference type="ARBA" id="ARBA00022737"/>
    </source>
</evidence>
<dbReference type="SUPFAM" id="SSF48403">
    <property type="entry name" value="Ankyrin repeat"/>
    <property type="match status" value="2"/>
</dbReference>
<proteinExistence type="predicted"/>
<dbReference type="Pfam" id="PF05406">
    <property type="entry name" value="WGR"/>
    <property type="match status" value="1"/>
</dbReference>
<feature type="repeat" description="ANK" evidence="3">
    <location>
        <begin position="566"/>
        <end position="598"/>
    </location>
</feature>
<feature type="repeat" description="ANK" evidence="3">
    <location>
        <begin position="599"/>
        <end position="631"/>
    </location>
</feature>
<dbReference type="InterPro" id="IPR036770">
    <property type="entry name" value="Ankyrin_rpt-contain_sf"/>
</dbReference>
<evidence type="ECO:0000256" key="2">
    <source>
        <dbReference type="ARBA" id="ARBA00023043"/>
    </source>
</evidence>
<feature type="domain" description="WGR" evidence="4">
    <location>
        <begin position="153"/>
        <end position="212"/>
    </location>
</feature>
<dbReference type="EMBL" id="JBBYHR010000001">
    <property type="protein sequence ID" value="MEL1243026.1"/>
    <property type="molecule type" value="Genomic_DNA"/>
</dbReference>
<evidence type="ECO:0000313" key="5">
    <source>
        <dbReference type="EMBL" id="MEL1243026.1"/>
    </source>
</evidence>
<reference evidence="5 6" key="1">
    <citation type="submission" date="2024-04" db="EMBL/GenBank/DDBJ databases">
        <title>Flavobacterium sp. DGU11 16S ribosomal RNA gene Genome sequencing and assembly.</title>
        <authorList>
            <person name="Park S."/>
        </authorList>
    </citation>
    <scope>NUCLEOTIDE SEQUENCE [LARGE SCALE GENOMIC DNA]</scope>
    <source>
        <strain evidence="5 6">DGU11</strain>
    </source>
</reference>
<evidence type="ECO:0000313" key="6">
    <source>
        <dbReference type="Proteomes" id="UP001464555"/>
    </source>
</evidence>
<feature type="repeat" description="ANK" evidence="3">
    <location>
        <begin position="382"/>
        <end position="416"/>
    </location>
</feature>
<dbReference type="PROSITE" id="PS50297">
    <property type="entry name" value="ANK_REP_REGION"/>
    <property type="match status" value="4"/>
</dbReference>
<dbReference type="Pfam" id="PF12796">
    <property type="entry name" value="Ank_2"/>
    <property type="match status" value="2"/>
</dbReference>
<sequence length="661" mass="75025">MSFMPHGIRVLSKQGTILTFKTYLIYYGAEELPRTHGFALQLLMDRPGSFPLKQDIEEKDYEEEENHINNSFKVAQHYIKSLEVDNFENFPLSDKFLNKDWHGFNKDSGKFHAEEYLPGAVYTLEVKDARWIEHLQPGDVWETKSYNIDGLTYYLELKDDTSRKFYRATRRAVDVWRFTYGRIGSEGTENVQRINAESALKKVNEKLAKGYTLVYKNFETDYSFEDKVLAPMRQARREKSGQADIDAMFKAVGDKDVETVRQLLEKGVDPNTCLDKYKTAVLEKASKNWRDVTDKDIAISRLLLEHGANPNTGQYGPMFLSICYMPQREEMIHLFMEFGVDITLSRDTDGHTVLQSACTSGLTWLVKECIAKGMDVNAVSKNGHTPMHDAASAEKNAIEIIDLLLEAGATLDFDKSRRTPMSMAAWKGTPETIEYLFRLGLDINAQEKDGFIPVHYSLRSGSIESLETMIRLGADINRPDYRGRSTMQVVTDIVLNFSEEATALALEKIKFLMNKGYTLYPEGNPEPIAPEFLKSLKKPAKLKPFETNAIFKMLEYGLDPYETEEKGFSLLHLAAKMNTTAMLAKCLEKTGNINLTDEFGWTPLHYAAFHKNRDLVKLLRDKGIDETIQAKKKRTYAKAKIPAGATAAEIAAMIGNEAVLL</sequence>
<organism evidence="5 6">
    <name type="scientific">Flavobacterium arundinis</name>
    <dbReference type="NCBI Taxonomy" id="3139143"/>
    <lineage>
        <taxon>Bacteria</taxon>
        <taxon>Pseudomonadati</taxon>
        <taxon>Bacteroidota</taxon>
        <taxon>Flavobacteriia</taxon>
        <taxon>Flavobacteriales</taxon>
        <taxon>Flavobacteriaceae</taxon>
        <taxon>Flavobacterium</taxon>
    </lineage>
</organism>
<dbReference type="Gene3D" id="2.20.140.10">
    <property type="entry name" value="WGR domain"/>
    <property type="match status" value="1"/>
</dbReference>
<evidence type="ECO:0000259" key="4">
    <source>
        <dbReference type="Pfam" id="PF05406"/>
    </source>
</evidence>
<name>A0ABU9HSR3_9FLAO</name>
<dbReference type="Proteomes" id="UP001464555">
    <property type="component" value="Unassembled WGS sequence"/>
</dbReference>
<keyword evidence="1" id="KW-0677">Repeat</keyword>
<dbReference type="RefSeq" id="WP_341695344.1">
    <property type="nucleotide sequence ID" value="NZ_JBBYHR010000001.1"/>
</dbReference>
<dbReference type="InterPro" id="IPR008893">
    <property type="entry name" value="WGR_domain"/>
</dbReference>
<feature type="repeat" description="ANK" evidence="3">
    <location>
        <begin position="449"/>
        <end position="481"/>
    </location>
</feature>
<protein>
    <submittedName>
        <fullName evidence="5">Ankyrin repeat domain-containing protein</fullName>
    </submittedName>
</protein>
<dbReference type="InterPro" id="IPR002110">
    <property type="entry name" value="Ankyrin_rpt"/>
</dbReference>
<dbReference type="Gene3D" id="1.25.40.20">
    <property type="entry name" value="Ankyrin repeat-containing domain"/>
    <property type="match status" value="2"/>
</dbReference>
<dbReference type="PANTHER" id="PTHR24193">
    <property type="entry name" value="ANKYRIN REPEAT PROTEIN"/>
    <property type="match status" value="1"/>
</dbReference>
<dbReference type="PANTHER" id="PTHR24193:SF121">
    <property type="entry name" value="ADA2A-CONTAINING COMPLEX COMPONENT 3, ISOFORM D"/>
    <property type="match status" value="1"/>
</dbReference>
<keyword evidence="2 3" id="KW-0040">ANK repeat</keyword>
<evidence type="ECO:0000256" key="3">
    <source>
        <dbReference type="PROSITE-ProRule" id="PRU00023"/>
    </source>
</evidence>